<name>A0A1W1V3P7_9BACT</name>
<keyword evidence="2" id="KW-1185">Reference proteome</keyword>
<dbReference type="STRING" id="645990.SAMN00120144_1446"/>
<dbReference type="Proteomes" id="UP000192266">
    <property type="component" value="Unassembled WGS sequence"/>
</dbReference>
<evidence type="ECO:0000313" key="2">
    <source>
        <dbReference type="Proteomes" id="UP000192266"/>
    </source>
</evidence>
<organism evidence="1 2">
    <name type="scientific">Hymenobacter roseosalivarius DSM 11622</name>
    <dbReference type="NCBI Taxonomy" id="645990"/>
    <lineage>
        <taxon>Bacteria</taxon>
        <taxon>Pseudomonadati</taxon>
        <taxon>Bacteroidota</taxon>
        <taxon>Cytophagia</taxon>
        <taxon>Cytophagales</taxon>
        <taxon>Hymenobacteraceae</taxon>
        <taxon>Hymenobacter</taxon>
    </lineage>
</organism>
<evidence type="ECO:0000313" key="1">
    <source>
        <dbReference type="EMBL" id="SMB87906.1"/>
    </source>
</evidence>
<accession>A0A1W1V3P7</accession>
<reference evidence="1 2" key="1">
    <citation type="submission" date="2017-04" db="EMBL/GenBank/DDBJ databases">
        <authorList>
            <person name="Afonso C.L."/>
            <person name="Miller P.J."/>
            <person name="Scott M.A."/>
            <person name="Spackman E."/>
            <person name="Goraichik I."/>
            <person name="Dimitrov K.M."/>
            <person name="Suarez D.L."/>
            <person name="Swayne D.E."/>
        </authorList>
    </citation>
    <scope>NUCLEOTIDE SEQUENCE [LARGE SCALE GENOMIC DNA]</scope>
    <source>
        <strain evidence="1 2">DSM 11622</strain>
    </source>
</reference>
<sequence length="83" mass="9362">MPTIALLLEPTNETDLQLLLSLAQRLGVKATPTPITSTTSIPPAERARLFEEFAGSWQSEEDGTELARQLQEDRHFRDREVNL</sequence>
<proteinExistence type="predicted"/>
<dbReference type="OrthoDB" id="886255at2"/>
<dbReference type="EMBL" id="FWWW01000048">
    <property type="protein sequence ID" value="SMB87906.1"/>
    <property type="molecule type" value="Genomic_DNA"/>
</dbReference>
<protein>
    <submittedName>
        <fullName evidence="1">Uncharacterized protein</fullName>
    </submittedName>
</protein>
<dbReference type="AlphaFoldDB" id="A0A1W1V3P7"/>
<dbReference type="RefSeq" id="WP_084444157.1">
    <property type="nucleotide sequence ID" value="NZ_FWWW01000048.1"/>
</dbReference>
<gene>
    <name evidence="1" type="ORF">SAMN00120144_1446</name>
</gene>